<protein>
    <submittedName>
        <fullName evidence="3">Protein CTLA-2-beta-like protein</fullName>
        <ecNumber evidence="3">3.4.22.43</ecNumber>
    </submittedName>
</protein>
<dbReference type="AlphaFoldDB" id="A0A061IBD6"/>
<accession>A0A061IBD6</accession>
<sequence length="314" mass="34706">MVWEENKKKIEEHNAEFEEGKTGFCMGLNEFSDLTSDEFWEVMTCSSDSILEDQDIINMNLFSDIQEFEDLTNNNNETPEKDQYNALPYHKCETPSSPTPSPLVDTYQRFFNSPPTVEHLSAHAYRGSRKKPKKDKVLVSLLHSTLGRLVDTISFCQILRQDASDEVYEPEATNNTHLPPRQQVEESAVSNLSLVSSSAPLKEQLLPKDSKALSPVLLNSSSVSIESQSSVAASQPPETLTPGRPHSPQQAPSSPSHPPDPVTYPPSVPDPSTVVVQCVCKALGTSQSTPLPVSYEKSLITLCLYLGKCGNFHL</sequence>
<feature type="compositionally biased region" description="Pro residues" evidence="1">
    <location>
        <begin position="255"/>
        <end position="268"/>
    </location>
</feature>
<evidence type="ECO:0000313" key="4">
    <source>
        <dbReference type="Proteomes" id="UP000030759"/>
    </source>
</evidence>
<evidence type="ECO:0000259" key="2">
    <source>
        <dbReference type="SMART" id="SM00848"/>
    </source>
</evidence>
<dbReference type="EC" id="3.4.22.43" evidence="3"/>
<dbReference type="Pfam" id="PF08246">
    <property type="entry name" value="Inhibitor_I29"/>
    <property type="match status" value="1"/>
</dbReference>
<dbReference type="Proteomes" id="UP000030759">
    <property type="component" value="Unassembled WGS sequence"/>
</dbReference>
<dbReference type="MEROPS" id="I29.002"/>
<dbReference type="GO" id="GO:0016787">
    <property type="term" value="F:hydrolase activity"/>
    <property type="evidence" value="ECO:0007669"/>
    <property type="project" value="UniProtKB-KW"/>
</dbReference>
<gene>
    <name evidence="3" type="ORF">H671_3g8676</name>
</gene>
<dbReference type="InterPro" id="IPR013201">
    <property type="entry name" value="Prot_inhib_I29"/>
</dbReference>
<evidence type="ECO:0000313" key="3">
    <source>
        <dbReference type="EMBL" id="ERE80699.1"/>
    </source>
</evidence>
<feature type="region of interest" description="Disordered" evidence="1">
    <location>
        <begin position="227"/>
        <end position="268"/>
    </location>
</feature>
<dbReference type="SMART" id="SM00848">
    <property type="entry name" value="Inhibitor_I29"/>
    <property type="match status" value="1"/>
</dbReference>
<organism evidence="3 4">
    <name type="scientific">Cricetulus griseus</name>
    <name type="common">Chinese hamster</name>
    <name type="synonym">Cricetulus barabensis griseus</name>
    <dbReference type="NCBI Taxonomy" id="10029"/>
    <lineage>
        <taxon>Eukaryota</taxon>
        <taxon>Metazoa</taxon>
        <taxon>Chordata</taxon>
        <taxon>Craniata</taxon>
        <taxon>Vertebrata</taxon>
        <taxon>Euteleostomi</taxon>
        <taxon>Mammalia</taxon>
        <taxon>Eutheria</taxon>
        <taxon>Euarchontoglires</taxon>
        <taxon>Glires</taxon>
        <taxon>Rodentia</taxon>
        <taxon>Myomorpha</taxon>
        <taxon>Muroidea</taxon>
        <taxon>Cricetidae</taxon>
        <taxon>Cricetinae</taxon>
        <taxon>Cricetulus</taxon>
    </lineage>
</organism>
<dbReference type="InterPro" id="IPR038765">
    <property type="entry name" value="Papain-like_cys_pep_sf"/>
</dbReference>
<name>A0A061IBD6_CRIGR</name>
<reference evidence="4" key="1">
    <citation type="journal article" date="2013" name="Nat. Biotechnol.">
        <title>Chinese hamster genome sequenced from sorted chromosomes.</title>
        <authorList>
            <person name="Brinkrolf K."/>
            <person name="Rupp O."/>
            <person name="Laux H."/>
            <person name="Kollin F."/>
            <person name="Ernst W."/>
            <person name="Linke B."/>
            <person name="Kofler R."/>
            <person name="Romand S."/>
            <person name="Hesse F."/>
            <person name="Budach W.E."/>
            <person name="Galosy S."/>
            <person name="Muller D."/>
            <person name="Noll T."/>
            <person name="Wienberg J."/>
            <person name="Jostock T."/>
            <person name="Leonard M."/>
            <person name="Grillari J."/>
            <person name="Tauch A."/>
            <person name="Goesmann A."/>
            <person name="Helk B."/>
            <person name="Mott J.E."/>
            <person name="Puhler A."/>
            <person name="Borth N."/>
        </authorList>
    </citation>
    <scope>NUCLEOTIDE SEQUENCE [LARGE SCALE GENOMIC DNA]</scope>
    <source>
        <strain evidence="4">17A/GY</strain>
    </source>
</reference>
<dbReference type="EMBL" id="KE670985">
    <property type="protein sequence ID" value="ERE80699.1"/>
    <property type="molecule type" value="Genomic_DNA"/>
</dbReference>
<proteinExistence type="predicted"/>
<dbReference type="Gene3D" id="1.10.287.2250">
    <property type="match status" value="1"/>
</dbReference>
<dbReference type="SUPFAM" id="SSF54001">
    <property type="entry name" value="Cysteine proteinases"/>
    <property type="match status" value="1"/>
</dbReference>
<evidence type="ECO:0000256" key="1">
    <source>
        <dbReference type="SAM" id="MobiDB-lite"/>
    </source>
</evidence>
<keyword evidence="3" id="KW-0378">Hydrolase</keyword>
<feature type="domain" description="Cathepsin propeptide inhibitor" evidence="2">
    <location>
        <begin position="1"/>
        <end position="39"/>
    </location>
</feature>